<evidence type="ECO:0000313" key="1">
    <source>
        <dbReference type="EMBL" id="EPS60143.1"/>
    </source>
</evidence>
<dbReference type="EMBL" id="AUSU01007789">
    <property type="protein sequence ID" value="EPS60143.1"/>
    <property type="molecule type" value="Genomic_DNA"/>
</dbReference>
<organism evidence="1 2">
    <name type="scientific">Genlisea aurea</name>
    <dbReference type="NCBI Taxonomy" id="192259"/>
    <lineage>
        <taxon>Eukaryota</taxon>
        <taxon>Viridiplantae</taxon>
        <taxon>Streptophyta</taxon>
        <taxon>Embryophyta</taxon>
        <taxon>Tracheophyta</taxon>
        <taxon>Spermatophyta</taxon>
        <taxon>Magnoliopsida</taxon>
        <taxon>eudicotyledons</taxon>
        <taxon>Gunneridae</taxon>
        <taxon>Pentapetalae</taxon>
        <taxon>asterids</taxon>
        <taxon>lamiids</taxon>
        <taxon>Lamiales</taxon>
        <taxon>Lentibulariaceae</taxon>
        <taxon>Genlisea</taxon>
    </lineage>
</organism>
<name>S8DBM5_9LAMI</name>
<proteinExistence type="predicted"/>
<accession>S8DBM5</accession>
<dbReference type="Proteomes" id="UP000015453">
    <property type="component" value="Unassembled WGS sequence"/>
</dbReference>
<reference evidence="1 2" key="1">
    <citation type="journal article" date="2013" name="BMC Genomics">
        <title>The miniature genome of a carnivorous plant Genlisea aurea contains a low number of genes and short non-coding sequences.</title>
        <authorList>
            <person name="Leushkin E.V."/>
            <person name="Sutormin R.A."/>
            <person name="Nabieva E.R."/>
            <person name="Penin A.A."/>
            <person name="Kondrashov A.S."/>
            <person name="Logacheva M.D."/>
        </authorList>
    </citation>
    <scope>NUCLEOTIDE SEQUENCE [LARGE SCALE GENOMIC DNA]</scope>
</reference>
<keyword evidence="2" id="KW-1185">Reference proteome</keyword>
<comment type="caution">
    <text evidence="1">The sequence shown here is derived from an EMBL/GenBank/DDBJ whole genome shotgun (WGS) entry which is preliminary data.</text>
</comment>
<gene>
    <name evidence="1" type="ORF">M569_14663</name>
</gene>
<sequence length="73" mass="7891">MGGGQSHKTRVVGITAVTQVAGSTGILAEKESIQFRRHSWATICKKTAALLGLSPPLFRRLFYENSGELGFRG</sequence>
<evidence type="ECO:0000313" key="2">
    <source>
        <dbReference type="Proteomes" id="UP000015453"/>
    </source>
</evidence>
<protein>
    <submittedName>
        <fullName evidence="1">Uncharacterized protein</fullName>
    </submittedName>
</protein>
<dbReference type="AlphaFoldDB" id="S8DBM5"/>